<dbReference type="CDD" id="cd02696">
    <property type="entry name" value="MurNAc-LAA"/>
    <property type="match status" value="1"/>
</dbReference>
<dbReference type="SMART" id="SM00646">
    <property type="entry name" value="Ami_3"/>
    <property type="match status" value="1"/>
</dbReference>
<dbReference type="InterPro" id="IPR050695">
    <property type="entry name" value="N-acetylmuramoyl_amidase_3"/>
</dbReference>
<dbReference type="InterPro" id="IPR002508">
    <property type="entry name" value="MurNAc-LAA_cat"/>
</dbReference>
<dbReference type="PANTHER" id="PTHR30404">
    <property type="entry name" value="N-ACETYLMURAMOYL-L-ALANINE AMIDASE"/>
    <property type="match status" value="1"/>
</dbReference>
<dbReference type="GO" id="GO:0009253">
    <property type="term" value="P:peptidoglycan catabolic process"/>
    <property type="evidence" value="ECO:0007669"/>
    <property type="project" value="InterPro"/>
</dbReference>
<dbReference type="GO" id="GO:0008745">
    <property type="term" value="F:N-acetylmuramoyl-L-alanine amidase activity"/>
    <property type="evidence" value="ECO:0007669"/>
    <property type="project" value="InterPro"/>
</dbReference>
<name>A0A077L683_ENTFC</name>
<reference evidence="3" key="1">
    <citation type="journal article" date="2014" name="Appl. Environ. Microbiol.">
        <title>Gene Cluster Responsible for Secretion of and Immunity to Multiple Bacteriocins, the NKR-5-3 Enterocins.</title>
        <authorList>
            <person name="Ishibashi N."/>
            <person name="Himeno K."/>
            <person name="Masuda Y."/>
            <person name="Perez R.H."/>
            <person name="Iwatani S."/>
            <person name="Zendo T."/>
            <person name="Wilaipun P."/>
            <person name="Leelawatcharamas V."/>
            <person name="Nakayama J."/>
            <person name="Sonomoto K."/>
        </authorList>
    </citation>
    <scope>NUCLEOTIDE SEQUENCE</scope>
    <source>
        <strain evidence="3">NKR-5-3</strain>
    </source>
</reference>
<dbReference type="Gene3D" id="3.40.630.40">
    <property type="entry name" value="Zn-dependent exopeptidases"/>
    <property type="match status" value="1"/>
</dbReference>
<proteinExistence type="predicted"/>
<feature type="domain" description="MurNAc-LAA" evidence="2">
    <location>
        <begin position="191"/>
        <end position="299"/>
    </location>
</feature>
<evidence type="ECO:0000256" key="1">
    <source>
        <dbReference type="SAM" id="MobiDB-lite"/>
    </source>
</evidence>
<feature type="region of interest" description="Disordered" evidence="1">
    <location>
        <begin position="29"/>
        <end position="55"/>
    </location>
</feature>
<dbReference type="SUPFAM" id="SSF53187">
    <property type="entry name" value="Zn-dependent exopeptidases"/>
    <property type="match status" value="1"/>
</dbReference>
<dbReference type="GO" id="GO:0030288">
    <property type="term" value="C:outer membrane-bounded periplasmic space"/>
    <property type="evidence" value="ECO:0007669"/>
    <property type="project" value="TreeGrafter"/>
</dbReference>
<evidence type="ECO:0000313" key="3">
    <source>
        <dbReference type="EMBL" id="BAP39805.1"/>
    </source>
</evidence>
<sequence>MKKICGLFLVVGVLFIATNHLGIFEQKTTAEQTGSTQTTEIKATSTTTSSHETRQQIKIGKEDSTLYADKELTIKLATINGGELAEYLSETDDSYQIKTNAGTTGYLAKTDGTMLVQKTQNQPASLSDAVIVLDPGHGGDDVGALSNDEQTEEKTLTLSTAKKLKAALEAEGATVYLTQTTDEFIQLGDICTFSKEKSADVFISLHADSTEIANEATGITTYYYYEKNEELAQTIADGFSELPLNSRGIMYGNYQVLRENLQPAILVEMGYMNNDSDLAELVTDDYQEKFAESLTNSLLAYFSE</sequence>
<accession>A0A077L683</accession>
<protein>
    <recommendedName>
        <fullName evidence="2">MurNAc-LAA domain-containing protein</fullName>
    </recommendedName>
</protein>
<dbReference type="AlphaFoldDB" id="A0A077L683"/>
<organism evidence="3">
    <name type="scientific">Enterococcus faecium</name>
    <name type="common">Streptococcus faecium</name>
    <dbReference type="NCBI Taxonomy" id="1352"/>
    <lineage>
        <taxon>Bacteria</taxon>
        <taxon>Bacillati</taxon>
        <taxon>Bacillota</taxon>
        <taxon>Bacilli</taxon>
        <taxon>Lactobacillales</taxon>
        <taxon>Enterococcaceae</taxon>
        <taxon>Enterococcus</taxon>
    </lineage>
</organism>
<evidence type="ECO:0000259" key="2">
    <source>
        <dbReference type="SMART" id="SM00646"/>
    </source>
</evidence>
<dbReference type="Pfam" id="PF01520">
    <property type="entry name" value="Amidase_3"/>
    <property type="match status" value="1"/>
</dbReference>
<dbReference type="PANTHER" id="PTHR30404:SF7">
    <property type="entry name" value="CELL WALL AMIDASE LYTH-RELATED"/>
    <property type="match status" value="1"/>
</dbReference>
<dbReference type="EMBL" id="AB908994">
    <property type="protein sequence ID" value="BAP39805.1"/>
    <property type="molecule type" value="Genomic_DNA"/>
</dbReference>
<feature type="compositionally biased region" description="Low complexity" evidence="1">
    <location>
        <begin position="29"/>
        <end position="50"/>
    </location>
</feature>